<dbReference type="Gene3D" id="3.40.50.300">
    <property type="entry name" value="P-loop containing nucleotide triphosphate hydrolases"/>
    <property type="match status" value="1"/>
</dbReference>
<dbReference type="GO" id="GO:0006310">
    <property type="term" value="P:DNA recombination"/>
    <property type="evidence" value="ECO:0007669"/>
    <property type="project" value="TreeGrafter"/>
</dbReference>
<protein>
    <recommendedName>
        <fullName evidence="4">Primosomal protein N' 3' DNA-binding domain-containing protein</fullName>
    </recommendedName>
</protein>
<evidence type="ECO:0000256" key="1">
    <source>
        <dbReference type="ARBA" id="ARBA00022741"/>
    </source>
</evidence>
<accession>A0A1G2QDF3</accession>
<dbReference type="Pfam" id="PF17764">
    <property type="entry name" value="PriA_3primeBD"/>
    <property type="match status" value="1"/>
</dbReference>
<dbReference type="GO" id="GO:0005524">
    <property type="term" value="F:ATP binding"/>
    <property type="evidence" value="ECO:0007669"/>
    <property type="project" value="UniProtKB-KW"/>
</dbReference>
<name>A0A1G2QDF3_9BACT</name>
<dbReference type="InterPro" id="IPR036280">
    <property type="entry name" value="Multihaem_cyt_sf"/>
</dbReference>
<dbReference type="GO" id="GO:0006302">
    <property type="term" value="P:double-strand break repair"/>
    <property type="evidence" value="ECO:0007669"/>
    <property type="project" value="TreeGrafter"/>
</dbReference>
<dbReference type="EMBL" id="MHTJ01000005">
    <property type="protein sequence ID" value="OHA58119.1"/>
    <property type="molecule type" value="Genomic_DNA"/>
</dbReference>
<sequence>MFIISVTPLDKGIFKDELTYFSKINLEPGALVMVPIRGRKILSLVISVKPASVIKADLKKADFSLKKIITIVHSGIFNPDFLKAAKEASLYFGVNLGMTLKFTMPKVIIDSLTNKKWPPIKIQYENKPSEPASTSPDCLALQESPAERIGFYRSLIREALARDQSVFVLVPTAADANKLFPYLGKGIENHTKVLHNKISDQTVITEWQSALENDRPTLYIATALFLSMPKKNLGLIIVENEGSSDYEPASRPYIDGRRLAEFIARAGHLKLIFGSTTLRPETIYRTEKREIIPAAPLKYRLTPNVERLVVDMCHPTSEGEKNIFRVLGQEIETILREAETKKKKIFLLVGRLGLAPTTVCNDCDAILTCAKCQRPLVLFHPKNKNRLYTCRHCHTDEIPTDHCPNCGSWRLTTLGIGTDTVAKAVASVNKKITTFVLDSEHAKTNNQANKIIADFTTTKDSAVLIGTDMAWHYLLEPVDYIGLVSLDYTFALPGFRVKEKIIFTIANLAELALKKIIIQTRLIEENVWRYIESGNLLDYYRDEIKEREGAGWPPFSVLIKITRTGPEQAVTKDMKKLARLLEPFQPLIYPTFTPPRTGQLALNLLIKIAPTAWPNQELSAVLTSLPPVFIVNVEPADIL</sequence>
<dbReference type="InterPro" id="IPR041222">
    <property type="entry name" value="PriA_3primeBD"/>
</dbReference>
<reference evidence="5 6" key="1">
    <citation type="journal article" date="2016" name="Nat. Commun.">
        <title>Thousands of microbial genomes shed light on interconnected biogeochemical processes in an aquifer system.</title>
        <authorList>
            <person name="Anantharaman K."/>
            <person name="Brown C.T."/>
            <person name="Hug L.A."/>
            <person name="Sharon I."/>
            <person name="Castelle C.J."/>
            <person name="Probst A.J."/>
            <person name="Thomas B.C."/>
            <person name="Singh A."/>
            <person name="Wilkins M.J."/>
            <person name="Karaoz U."/>
            <person name="Brodie E.L."/>
            <person name="Williams K.H."/>
            <person name="Hubbard S.S."/>
            <person name="Banfield J.F."/>
        </authorList>
    </citation>
    <scope>NUCLEOTIDE SEQUENCE [LARGE SCALE GENOMIC DNA]</scope>
</reference>
<evidence type="ECO:0000259" key="4">
    <source>
        <dbReference type="Pfam" id="PF17764"/>
    </source>
</evidence>
<organism evidence="5 6">
    <name type="scientific">Candidatus Vogelbacteria bacterium RIFOXYD1_FULL_44_32</name>
    <dbReference type="NCBI Taxonomy" id="1802438"/>
    <lineage>
        <taxon>Bacteria</taxon>
        <taxon>Candidatus Vogeliibacteriota</taxon>
    </lineage>
</organism>
<keyword evidence="2" id="KW-0067">ATP-binding</keyword>
<dbReference type="Proteomes" id="UP000177043">
    <property type="component" value="Unassembled WGS sequence"/>
</dbReference>
<evidence type="ECO:0000313" key="5">
    <source>
        <dbReference type="EMBL" id="OHA58119.1"/>
    </source>
</evidence>
<dbReference type="STRING" id="1802438.A2571_03720"/>
<dbReference type="GO" id="GO:0043138">
    <property type="term" value="F:3'-5' DNA helicase activity"/>
    <property type="evidence" value="ECO:0007669"/>
    <property type="project" value="TreeGrafter"/>
</dbReference>
<keyword evidence="3" id="KW-0238">DNA-binding</keyword>
<dbReference type="Gene3D" id="3.40.1440.60">
    <property type="entry name" value="PriA, 3(prime) DNA-binding domain"/>
    <property type="match status" value="1"/>
</dbReference>
<dbReference type="GO" id="GO:0006270">
    <property type="term" value="P:DNA replication initiation"/>
    <property type="evidence" value="ECO:0007669"/>
    <property type="project" value="TreeGrafter"/>
</dbReference>
<dbReference type="SUPFAM" id="SSF48695">
    <property type="entry name" value="Multiheme cytochromes"/>
    <property type="match status" value="1"/>
</dbReference>
<dbReference type="GO" id="GO:0003677">
    <property type="term" value="F:DNA binding"/>
    <property type="evidence" value="ECO:0007669"/>
    <property type="project" value="UniProtKB-KW"/>
</dbReference>
<keyword evidence="1" id="KW-0547">Nucleotide-binding</keyword>
<dbReference type="InterPro" id="IPR042115">
    <property type="entry name" value="PriA_3primeBD_sf"/>
</dbReference>
<evidence type="ECO:0000256" key="3">
    <source>
        <dbReference type="ARBA" id="ARBA00023125"/>
    </source>
</evidence>
<proteinExistence type="predicted"/>
<evidence type="ECO:0000313" key="6">
    <source>
        <dbReference type="Proteomes" id="UP000177043"/>
    </source>
</evidence>
<dbReference type="PANTHER" id="PTHR30580:SF0">
    <property type="entry name" value="PRIMOSOMAL PROTEIN N"/>
    <property type="match status" value="1"/>
</dbReference>
<evidence type="ECO:0000256" key="2">
    <source>
        <dbReference type="ARBA" id="ARBA00022840"/>
    </source>
</evidence>
<gene>
    <name evidence="5" type="ORF">A2571_03720</name>
</gene>
<dbReference type="InterPro" id="IPR027417">
    <property type="entry name" value="P-loop_NTPase"/>
</dbReference>
<comment type="caution">
    <text evidence="5">The sequence shown here is derived from an EMBL/GenBank/DDBJ whole genome shotgun (WGS) entry which is preliminary data.</text>
</comment>
<feature type="domain" description="Primosomal protein N' 3' DNA-binding" evidence="4">
    <location>
        <begin position="18"/>
        <end position="105"/>
    </location>
</feature>
<dbReference type="PANTHER" id="PTHR30580">
    <property type="entry name" value="PRIMOSOMAL PROTEIN N"/>
    <property type="match status" value="1"/>
</dbReference>
<dbReference type="AlphaFoldDB" id="A0A1G2QDF3"/>